<sequence length="120" mass="14323">MLLLLLQKVLMLMLLVQLGHRLLEQLVCLTAARRQSNVDLHRSWARYLHILRHFGELHHLGRFVVILSPWIYADDHSYLALTIEIVLEEMRNLRITVRDFFRTTRLLIFTQNFQAGPQRH</sequence>
<evidence type="ECO:0000256" key="1">
    <source>
        <dbReference type="SAM" id="SignalP"/>
    </source>
</evidence>
<feature type="signal peptide" evidence="1">
    <location>
        <begin position="1"/>
        <end position="21"/>
    </location>
</feature>
<feature type="chain" id="PRO_5014831162" evidence="1">
    <location>
        <begin position="22"/>
        <end position="120"/>
    </location>
</feature>
<protein>
    <submittedName>
        <fullName evidence="2">Putative secreted protein</fullName>
    </submittedName>
</protein>
<name>A0A2M4D1N9_ANODA</name>
<keyword evidence="1" id="KW-0732">Signal</keyword>
<proteinExistence type="predicted"/>
<organism evidence="2">
    <name type="scientific">Anopheles darlingi</name>
    <name type="common">Mosquito</name>
    <dbReference type="NCBI Taxonomy" id="43151"/>
    <lineage>
        <taxon>Eukaryota</taxon>
        <taxon>Metazoa</taxon>
        <taxon>Ecdysozoa</taxon>
        <taxon>Arthropoda</taxon>
        <taxon>Hexapoda</taxon>
        <taxon>Insecta</taxon>
        <taxon>Pterygota</taxon>
        <taxon>Neoptera</taxon>
        <taxon>Endopterygota</taxon>
        <taxon>Diptera</taxon>
        <taxon>Nematocera</taxon>
        <taxon>Culicoidea</taxon>
        <taxon>Culicidae</taxon>
        <taxon>Anophelinae</taxon>
        <taxon>Anopheles</taxon>
    </lineage>
</organism>
<accession>A0A2M4D1N9</accession>
<dbReference type="EMBL" id="GGFL01007287">
    <property type="protein sequence ID" value="MBW71465.1"/>
    <property type="molecule type" value="Transcribed_RNA"/>
</dbReference>
<evidence type="ECO:0000313" key="2">
    <source>
        <dbReference type="EMBL" id="MBW71465.1"/>
    </source>
</evidence>
<dbReference type="AlphaFoldDB" id="A0A2M4D1N9"/>
<reference evidence="2" key="1">
    <citation type="submission" date="2018-01" db="EMBL/GenBank/DDBJ databases">
        <title>An insight into the sialome of Amazonian anophelines.</title>
        <authorList>
            <person name="Ribeiro J.M."/>
            <person name="Scarpassa V."/>
            <person name="Calvo E."/>
        </authorList>
    </citation>
    <scope>NUCLEOTIDE SEQUENCE</scope>
</reference>